<evidence type="ECO:0008006" key="3">
    <source>
        <dbReference type="Google" id="ProtNLM"/>
    </source>
</evidence>
<dbReference type="eggNOG" id="COG0421">
    <property type="taxonomic scope" value="Bacteria"/>
</dbReference>
<dbReference type="KEGG" id="kse:Ksed_06000"/>
<protein>
    <recommendedName>
        <fullName evidence="3">Spermidine synthase</fullName>
    </recommendedName>
</protein>
<proteinExistence type="predicted"/>
<gene>
    <name evidence="1" type="ordered locus">Ksed_06000</name>
</gene>
<sequence>MLPDRIGFEEAEGGGVIVLRDGRPQSHVDTDDPRRLDFPYIAHLAAVLDLVATPSPPERIGVTHVGGAGLTLPRYVQATRPGSPQIVLEPDAALTDAVRARLPLPAGHRIRVRPQAGRTGVAGLKDASADAVVVDAFDAGRVPDELVTAGFAADCLRVLAPGGVLAMNVADEPELARTGEVLGAWVAGGWRAEEIALIGAREVLNSRRPGNVVVVARRGGTDEGTAPGRGAPAWATALERRVGRSALPTEVRAGAVLARWTGPPRA</sequence>
<dbReference type="Proteomes" id="UP000006666">
    <property type="component" value="Chromosome"/>
</dbReference>
<dbReference type="AlphaFoldDB" id="C7NLK0"/>
<evidence type="ECO:0000313" key="2">
    <source>
        <dbReference type="Proteomes" id="UP000006666"/>
    </source>
</evidence>
<dbReference type="STRING" id="478801.Ksed_06000"/>
<dbReference type="SUPFAM" id="SSF53335">
    <property type="entry name" value="S-adenosyl-L-methionine-dependent methyltransferases"/>
    <property type="match status" value="1"/>
</dbReference>
<keyword evidence="2" id="KW-1185">Reference proteome</keyword>
<reference evidence="1 2" key="1">
    <citation type="journal article" date="2009" name="Stand. Genomic Sci.">
        <title>Complete genome sequence of Kytococcus sedentarius type strain (541).</title>
        <authorList>
            <person name="Sims D."/>
            <person name="Brettin T."/>
            <person name="Detter J.C."/>
            <person name="Han C."/>
            <person name="Lapidus A."/>
            <person name="Copeland A."/>
            <person name="Glavina Del Rio T."/>
            <person name="Nolan M."/>
            <person name="Chen F."/>
            <person name="Lucas S."/>
            <person name="Tice H."/>
            <person name="Cheng J.F."/>
            <person name="Bruce D."/>
            <person name="Goodwin L."/>
            <person name="Pitluck S."/>
            <person name="Ovchinnikova G."/>
            <person name="Pati A."/>
            <person name="Ivanova N."/>
            <person name="Mavrommatis K."/>
            <person name="Chen A."/>
            <person name="Palaniappan K."/>
            <person name="D'haeseleer P."/>
            <person name="Chain P."/>
            <person name="Bristow J."/>
            <person name="Eisen J.A."/>
            <person name="Markowitz V."/>
            <person name="Hugenholtz P."/>
            <person name="Schneider S."/>
            <person name="Goker M."/>
            <person name="Pukall R."/>
            <person name="Kyrpides N.C."/>
            <person name="Klenk H.P."/>
        </authorList>
    </citation>
    <scope>NUCLEOTIDE SEQUENCE [LARGE SCALE GENOMIC DNA]</scope>
    <source>
        <strain evidence="2">ATCC 14392 / DSM 20547 / JCM 11482 / CCUG 33030 / NBRC 15357 / NCTC 11040 / CCM 314 / 541</strain>
    </source>
</reference>
<dbReference type="NCBIfam" id="NF037959">
    <property type="entry name" value="MFS_SpdSyn"/>
    <property type="match status" value="1"/>
</dbReference>
<name>C7NLK0_KYTSD</name>
<organism evidence="1 2">
    <name type="scientific">Kytococcus sedentarius (strain ATCC 14392 / DSM 20547 / JCM 11482 / CCUG 33030 / NBRC 15357 / NCTC 11040 / CCM 314 / 541)</name>
    <name type="common">Micrococcus sedentarius</name>
    <dbReference type="NCBI Taxonomy" id="478801"/>
    <lineage>
        <taxon>Bacteria</taxon>
        <taxon>Bacillati</taxon>
        <taxon>Actinomycetota</taxon>
        <taxon>Actinomycetes</taxon>
        <taxon>Micrococcales</taxon>
        <taxon>Kytococcaceae</taxon>
        <taxon>Kytococcus</taxon>
    </lineage>
</organism>
<evidence type="ECO:0000313" key="1">
    <source>
        <dbReference type="EMBL" id="ACV05666.1"/>
    </source>
</evidence>
<dbReference type="HOGENOM" id="CLU_068637_1_0_11"/>
<accession>C7NLK0</accession>
<dbReference type="InterPro" id="IPR029063">
    <property type="entry name" value="SAM-dependent_MTases_sf"/>
</dbReference>
<dbReference type="Gene3D" id="3.40.50.150">
    <property type="entry name" value="Vaccinia Virus protein VP39"/>
    <property type="match status" value="1"/>
</dbReference>
<dbReference type="EMBL" id="CP001686">
    <property type="protein sequence ID" value="ACV05666.1"/>
    <property type="molecule type" value="Genomic_DNA"/>
</dbReference>